<dbReference type="FunFam" id="2.40.160.120:FF:000014">
    <property type="entry name" value="Oxysterol-binding protein"/>
    <property type="match status" value="1"/>
</dbReference>
<reference evidence="4 5" key="2">
    <citation type="submission" date="2018-11" db="EMBL/GenBank/DDBJ databases">
        <authorList>
            <consortium name="Pathogen Informatics"/>
        </authorList>
    </citation>
    <scope>NUCLEOTIDE SEQUENCE [LARGE SCALE GENOMIC DNA]</scope>
</reference>
<dbReference type="Gene3D" id="2.40.160.120">
    <property type="match status" value="1"/>
</dbReference>
<dbReference type="GO" id="GO:0005794">
    <property type="term" value="C:Golgi apparatus"/>
    <property type="evidence" value="ECO:0007669"/>
    <property type="project" value="TreeGrafter"/>
</dbReference>
<dbReference type="FunFam" id="1.10.287.2720:FF:000001">
    <property type="entry name" value="Oxysterol-binding OBPalpha"/>
    <property type="match status" value="1"/>
</dbReference>
<name>A0A183IMM8_9BILA</name>
<keyword evidence="3" id="KW-0445">Lipid transport</keyword>
<keyword evidence="5" id="KW-1185">Reference proteome</keyword>
<dbReference type="SUPFAM" id="SSF144000">
    <property type="entry name" value="Oxysterol-binding protein-like"/>
    <property type="match status" value="1"/>
</dbReference>
<dbReference type="GO" id="GO:0016020">
    <property type="term" value="C:membrane"/>
    <property type="evidence" value="ECO:0007669"/>
    <property type="project" value="TreeGrafter"/>
</dbReference>
<reference evidence="6" key="1">
    <citation type="submission" date="2016-06" db="UniProtKB">
        <authorList>
            <consortium name="WormBaseParasite"/>
        </authorList>
    </citation>
    <scope>IDENTIFICATION</scope>
</reference>
<gene>
    <name evidence="4" type="ORF">SBAD_LOCUS4874</name>
</gene>
<dbReference type="PROSITE" id="PS01013">
    <property type="entry name" value="OSBP"/>
    <property type="match status" value="1"/>
</dbReference>
<accession>A0A183IMM8</accession>
<dbReference type="InterPro" id="IPR037239">
    <property type="entry name" value="OSBP_sf"/>
</dbReference>
<comment type="similarity">
    <text evidence="2">Belongs to the OSBP family.</text>
</comment>
<dbReference type="PANTHER" id="PTHR10972:SF200">
    <property type="entry name" value="OXYSTEROL-BINDING PROTEIN-RELATED PROTEIN 9"/>
    <property type="match status" value="1"/>
</dbReference>
<evidence type="ECO:0000313" key="6">
    <source>
        <dbReference type="WBParaSite" id="SBAD_0000507301-mRNA-1"/>
    </source>
</evidence>
<dbReference type="GO" id="GO:0032934">
    <property type="term" value="F:sterol binding"/>
    <property type="evidence" value="ECO:0007669"/>
    <property type="project" value="TreeGrafter"/>
</dbReference>
<dbReference type="Proteomes" id="UP000270296">
    <property type="component" value="Unassembled WGS sequence"/>
</dbReference>
<evidence type="ECO:0000313" key="4">
    <source>
        <dbReference type="EMBL" id="VDP05617.1"/>
    </source>
</evidence>
<dbReference type="PANTHER" id="PTHR10972">
    <property type="entry name" value="OXYSTEROL-BINDING PROTEIN-RELATED"/>
    <property type="match status" value="1"/>
</dbReference>
<dbReference type="Gene3D" id="1.10.287.2720">
    <property type="match status" value="1"/>
</dbReference>
<dbReference type="WBParaSite" id="SBAD_0000507301-mRNA-1">
    <property type="protein sequence ID" value="SBAD_0000507301-mRNA-1"/>
    <property type="gene ID" value="SBAD_0000507301"/>
</dbReference>
<keyword evidence="3" id="KW-0813">Transport</keyword>
<dbReference type="OrthoDB" id="14833at2759"/>
<dbReference type="AlphaFoldDB" id="A0A183IMM8"/>
<proteinExistence type="inferred from homology"/>
<dbReference type="GO" id="GO:0005829">
    <property type="term" value="C:cytosol"/>
    <property type="evidence" value="ECO:0007669"/>
    <property type="project" value="TreeGrafter"/>
</dbReference>
<organism evidence="6">
    <name type="scientific">Soboliphyme baturini</name>
    <dbReference type="NCBI Taxonomy" id="241478"/>
    <lineage>
        <taxon>Eukaryota</taxon>
        <taxon>Metazoa</taxon>
        <taxon>Ecdysozoa</taxon>
        <taxon>Nematoda</taxon>
        <taxon>Enoplea</taxon>
        <taxon>Dorylaimia</taxon>
        <taxon>Dioctophymatida</taxon>
        <taxon>Dioctophymatoidea</taxon>
        <taxon>Soboliphymatidae</taxon>
        <taxon>Soboliphyme</taxon>
    </lineage>
</organism>
<dbReference type="GO" id="GO:0006869">
    <property type="term" value="P:lipid transport"/>
    <property type="evidence" value="ECO:0007669"/>
    <property type="project" value="UniProtKB-KW"/>
</dbReference>
<evidence type="ECO:0000256" key="2">
    <source>
        <dbReference type="RuleBase" id="RU003844"/>
    </source>
</evidence>
<keyword evidence="1" id="KW-0446">Lipid-binding</keyword>
<dbReference type="InterPro" id="IPR000648">
    <property type="entry name" value="Oxysterol-bd"/>
</dbReference>
<sequence length="355" mass="41027">MMGVVFAVEDTREHGSVIMHMISQLSVGMDLTKIVLPTYILERRSLLEMYADFMTFADLFEAINEGHSEEERMVAMLRWYMSTFYGGRKSGLAKKPYNPILGEEFRCCWNSPSLSQSEKVVPGSPFPEALANQITFVGEQVSHHPPVSAFYVEHPAKRMQVTGQIWTKSKFLGLSIAVYNVGETCLYLGDHDEEYIFNFPSAYGRSILTTPWVEFGGKCYIKCSKSGYHADIEFLTKPFYNGKAHCVRADVFRPDDKIPVLTVKGQWNDVLLAKSSQGVHYLTAFMLWRYVTAALKERDVHKATRCKFWLEQQQREEAKRRMKNNLPWVPVSFYEVRERWTYRNSLKDRLLDCAQ</sequence>
<evidence type="ECO:0000313" key="5">
    <source>
        <dbReference type="Proteomes" id="UP000270296"/>
    </source>
</evidence>
<dbReference type="InterPro" id="IPR018494">
    <property type="entry name" value="Oxysterol-bd_CS"/>
</dbReference>
<evidence type="ECO:0000256" key="3">
    <source>
        <dbReference type="RuleBase" id="RU003845"/>
    </source>
</evidence>
<evidence type="ECO:0000256" key="1">
    <source>
        <dbReference type="ARBA" id="ARBA00023121"/>
    </source>
</evidence>
<protein>
    <recommendedName>
        <fullName evidence="3">Oxysterol-binding protein</fullName>
    </recommendedName>
</protein>
<dbReference type="EMBL" id="UZAM01008603">
    <property type="protein sequence ID" value="VDP05617.1"/>
    <property type="molecule type" value="Genomic_DNA"/>
</dbReference>
<dbReference type="Pfam" id="PF01237">
    <property type="entry name" value="Oxysterol_BP"/>
    <property type="match status" value="1"/>
</dbReference>